<evidence type="ECO:0000313" key="2">
    <source>
        <dbReference type="EMBL" id="RBO94858.1"/>
    </source>
</evidence>
<dbReference type="Pfam" id="PF10056">
    <property type="entry name" value="DUF2293"/>
    <property type="match status" value="1"/>
</dbReference>
<dbReference type="InterPro" id="IPR018744">
    <property type="entry name" value="DUF2293"/>
</dbReference>
<dbReference type="AlphaFoldDB" id="A0A366E072"/>
<name>A0A366E072_9HYPH</name>
<dbReference type="EMBL" id="QNRH01000004">
    <property type="protein sequence ID" value="RBO94858.1"/>
    <property type="molecule type" value="Genomic_DNA"/>
</dbReference>
<reference evidence="2 3" key="1">
    <citation type="submission" date="2018-06" db="EMBL/GenBank/DDBJ databases">
        <title>Genomic Encyclopedia of Type Strains, Phase IV (KMG-IV): sequencing the most valuable type-strain genomes for metagenomic binning, comparative biology and taxonomic classification.</title>
        <authorList>
            <person name="Goeker M."/>
        </authorList>
    </citation>
    <scope>NUCLEOTIDE SEQUENCE [LARGE SCALE GENOMIC DNA]</scope>
    <source>
        <strain evidence="2 3">DSM 25619</strain>
    </source>
</reference>
<organism evidence="2 3">
    <name type="scientific">Pseudochrobactrum asaccharolyticum</name>
    <dbReference type="NCBI Taxonomy" id="354351"/>
    <lineage>
        <taxon>Bacteria</taxon>
        <taxon>Pseudomonadati</taxon>
        <taxon>Pseudomonadota</taxon>
        <taxon>Alphaproteobacteria</taxon>
        <taxon>Hyphomicrobiales</taxon>
        <taxon>Brucellaceae</taxon>
        <taxon>Pseudochrobactrum</taxon>
    </lineage>
</organism>
<accession>A0A366E072</accession>
<dbReference type="OrthoDB" id="1159372at2"/>
<dbReference type="Proteomes" id="UP000252893">
    <property type="component" value="Unassembled WGS sequence"/>
</dbReference>
<sequence>MAVSAKRRKDIAQALTLLAPRMPFYDAEQIREAASAPHMRALTAQNAVRLAALAYIRHIYTDYDKLRDEGLDKDSALYWINDQVIEILNQWSATKLMSDSDHSIIP</sequence>
<dbReference type="RefSeq" id="WP_113944724.1">
    <property type="nucleotide sequence ID" value="NZ_JBHEEG010000001.1"/>
</dbReference>
<gene>
    <name evidence="2" type="ORF">DFR47_104218</name>
</gene>
<comment type="caution">
    <text evidence="2">The sequence shown here is derived from an EMBL/GenBank/DDBJ whole genome shotgun (WGS) entry which is preliminary data.</text>
</comment>
<keyword evidence="3" id="KW-1185">Reference proteome</keyword>
<evidence type="ECO:0000313" key="3">
    <source>
        <dbReference type="Proteomes" id="UP000252893"/>
    </source>
</evidence>
<feature type="domain" description="DUF2293" evidence="1">
    <location>
        <begin position="14"/>
        <end position="91"/>
    </location>
</feature>
<evidence type="ECO:0000259" key="1">
    <source>
        <dbReference type="Pfam" id="PF10056"/>
    </source>
</evidence>
<proteinExistence type="predicted"/>
<protein>
    <recommendedName>
        <fullName evidence="1">DUF2293 domain-containing protein</fullName>
    </recommendedName>
</protein>